<accession>A0A7J5BAB1</accession>
<organism evidence="7 8">
    <name type="scientific">Gulosibacter chungangensis</name>
    <dbReference type="NCBI Taxonomy" id="979746"/>
    <lineage>
        <taxon>Bacteria</taxon>
        <taxon>Bacillati</taxon>
        <taxon>Actinomycetota</taxon>
        <taxon>Actinomycetes</taxon>
        <taxon>Micrococcales</taxon>
        <taxon>Microbacteriaceae</taxon>
        <taxon>Gulosibacter</taxon>
    </lineage>
</organism>
<dbReference type="Proteomes" id="UP000433493">
    <property type="component" value="Unassembled WGS sequence"/>
</dbReference>
<gene>
    <name evidence="7" type="ORF">F8O05_09575</name>
</gene>
<keyword evidence="5 6" id="KW-0472">Membrane</keyword>
<dbReference type="GO" id="GO:0005886">
    <property type="term" value="C:plasma membrane"/>
    <property type="evidence" value="ECO:0007669"/>
    <property type="project" value="TreeGrafter"/>
</dbReference>
<keyword evidence="3 6" id="KW-0812">Transmembrane</keyword>
<dbReference type="InterPro" id="IPR001991">
    <property type="entry name" value="Na-dicarboxylate_symporter"/>
</dbReference>
<dbReference type="GO" id="GO:0032329">
    <property type="term" value="P:serine transport"/>
    <property type="evidence" value="ECO:0007669"/>
    <property type="project" value="TreeGrafter"/>
</dbReference>
<dbReference type="RefSeq" id="WP_158052501.1">
    <property type="nucleotide sequence ID" value="NZ_WBKB01000005.1"/>
</dbReference>
<dbReference type="SUPFAM" id="SSF118215">
    <property type="entry name" value="Proton glutamate symport protein"/>
    <property type="match status" value="1"/>
</dbReference>
<dbReference type="InterPro" id="IPR036458">
    <property type="entry name" value="Na:dicarbo_symporter_sf"/>
</dbReference>
<dbReference type="OrthoDB" id="9768885at2"/>
<evidence type="ECO:0000256" key="1">
    <source>
        <dbReference type="ARBA" id="ARBA00004141"/>
    </source>
</evidence>
<evidence type="ECO:0000256" key="4">
    <source>
        <dbReference type="ARBA" id="ARBA00022989"/>
    </source>
</evidence>
<dbReference type="GO" id="GO:0005295">
    <property type="term" value="F:neutral L-amino acid:sodium symporter activity"/>
    <property type="evidence" value="ECO:0007669"/>
    <property type="project" value="TreeGrafter"/>
</dbReference>
<feature type="transmembrane region" description="Helical" evidence="6">
    <location>
        <begin position="132"/>
        <end position="162"/>
    </location>
</feature>
<sequence>MTAENISYELSGDTKKKPKVGLLLRIVIAIVLAVILGFFLPDWIARIFQTFNGLFSQFLGFLIPLIIVGLVTPAIGELGRGAGKWVGITALIAYVSTLFAGFLALGVCWMLLPRLLSGVNVGPLANPEDSNLAPYFSIEIPATFGVMTALVLSFCIGIGLTFIRKGTLQKAAVEFRTIIVRIIEKVIIPLLPIYIFGMFLSLTMNGQIWTVIGTFASVIVIVFVLTVVVLLVQYLIAGWAMHQNPFKMLWNMMPAYMTALGTSSSAATIPVTLECTLKNRVPGPIAGFVVPLCATIHLAGSTLKITSFAMAIMIITGQGIDLLPLIGFVFMLGVIMIAAPGVPGGAIMAAVGILQSMLGFDDVAVGLMIASYIAIDSFGTATNVTGDGAIAAIMARITKGKEFNVNTEEEGEAEAEAEANA</sequence>
<feature type="transmembrane region" description="Helical" evidence="6">
    <location>
        <begin position="322"/>
        <end position="341"/>
    </location>
</feature>
<reference evidence="7 8" key="1">
    <citation type="submission" date="2019-09" db="EMBL/GenBank/DDBJ databases">
        <title>Phylogeny of genus Pseudoclavibacter and closely related genus.</title>
        <authorList>
            <person name="Li Y."/>
        </authorList>
    </citation>
    <scope>NUCLEOTIDE SEQUENCE [LARGE SCALE GENOMIC DNA]</scope>
    <source>
        <strain evidence="7 8">KCTC 13959</strain>
    </source>
</reference>
<evidence type="ECO:0000256" key="5">
    <source>
        <dbReference type="ARBA" id="ARBA00023136"/>
    </source>
</evidence>
<evidence type="ECO:0000256" key="3">
    <source>
        <dbReference type="ARBA" id="ARBA00022692"/>
    </source>
</evidence>
<evidence type="ECO:0000313" key="7">
    <source>
        <dbReference type="EMBL" id="KAB1642699.1"/>
    </source>
</evidence>
<evidence type="ECO:0000313" key="8">
    <source>
        <dbReference type="Proteomes" id="UP000433493"/>
    </source>
</evidence>
<comment type="caution">
    <text evidence="7">The sequence shown here is derived from an EMBL/GenBank/DDBJ whole genome shotgun (WGS) entry which is preliminary data.</text>
</comment>
<feature type="transmembrane region" description="Helical" evidence="6">
    <location>
        <begin position="285"/>
        <end position="315"/>
    </location>
</feature>
<feature type="transmembrane region" description="Helical" evidence="6">
    <location>
        <begin position="208"/>
        <end position="236"/>
    </location>
</feature>
<feature type="transmembrane region" description="Helical" evidence="6">
    <location>
        <begin position="182"/>
        <end position="202"/>
    </location>
</feature>
<keyword evidence="2" id="KW-0813">Transport</keyword>
<dbReference type="PANTHER" id="PTHR42865">
    <property type="entry name" value="PROTON/GLUTAMATE-ASPARTATE SYMPORTER"/>
    <property type="match status" value="1"/>
</dbReference>
<name>A0A7J5BAB1_9MICO</name>
<dbReference type="Gene3D" id="1.10.3860.10">
    <property type="entry name" value="Sodium:dicarboxylate symporter"/>
    <property type="match status" value="1"/>
</dbReference>
<keyword evidence="4 6" id="KW-1133">Transmembrane helix</keyword>
<feature type="transmembrane region" description="Helical" evidence="6">
    <location>
        <begin position="53"/>
        <end position="76"/>
    </location>
</feature>
<proteinExistence type="predicted"/>
<dbReference type="EMBL" id="WBKB01000005">
    <property type="protein sequence ID" value="KAB1642699.1"/>
    <property type="molecule type" value="Genomic_DNA"/>
</dbReference>
<protein>
    <submittedName>
        <fullName evidence="7">Dicarboxylate/amino acid:cation symporter</fullName>
    </submittedName>
</protein>
<dbReference type="PANTHER" id="PTHR42865:SF8">
    <property type="entry name" value="SERINE_THREONINE TRANSPORTER SSTT"/>
    <property type="match status" value="1"/>
</dbReference>
<comment type="subcellular location">
    <subcellularLocation>
        <location evidence="1">Membrane</location>
        <topology evidence="1">Multi-pass membrane protein</topology>
    </subcellularLocation>
</comment>
<evidence type="ECO:0000256" key="2">
    <source>
        <dbReference type="ARBA" id="ARBA00022448"/>
    </source>
</evidence>
<dbReference type="AlphaFoldDB" id="A0A7J5BAB1"/>
<feature type="transmembrane region" description="Helical" evidence="6">
    <location>
        <begin position="248"/>
        <end position="273"/>
    </location>
</feature>
<feature type="transmembrane region" description="Helical" evidence="6">
    <location>
        <begin position="20"/>
        <end position="41"/>
    </location>
</feature>
<feature type="transmembrane region" description="Helical" evidence="6">
    <location>
        <begin position="88"/>
        <end position="112"/>
    </location>
</feature>
<dbReference type="Pfam" id="PF00375">
    <property type="entry name" value="SDF"/>
    <property type="match status" value="1"/>
</dbReference>
<keyword evidence="8" id="KW-1185">Reference proteome</keyword>
<feature type="transmembrane region" description="Helical" evidence="6">
    <location>
        <begin position="347"/>
        <end position="375"/>
    </location>
</feature>
<evidence type="ECO:0000256" key="6">
    <source>
        <dbReference type="SAM" id="Phobius"/>
    </source>
</evidence>